<accession>A0A9W6L8U6</accession>
<dbReference type="Proteomes" id="UP001143463">
    <property type="component" value="Unassembled WGS sequence"/>
</dbReference>
<comment type="subcellular location">
    <subcellularLocation>
        <location evidence="1">Cell envelope</location>
    </subcellularLocation>
</comment>
<organism evidence="5 6">
    <name type="scientific">Pseudonocardia halophobica</name>
    <dbReference type="NCBI Taxonomy" id="29401"/>
    <lineage>
        <taxon>Bacteria</taxon>
        <taxon>Bacillati</taxon>
        <taxon>Actinomycetota</taxon>
        <taxon>Actinomycetes</taxon>
        <taxon>Pseudonocardiales</taxon>
        <taxon>Pseudonocardiaceae</taxon>
        <taxon>Pseudonocardia</taxon>
    </lineage>
</organism>
<proteinExistence type="inferred from homology"/>
<keyword evidence="3" id="KW-0732">Signal</keyword>
<protein>
    <recommendedName>
        <fullName evidence="4">Periplasmic binding protein domain-containing protein</fullName>
    </recommendedName>
</protein>
<dbReference type="AlphaFoldDB" id="A0A9W6L8U6"/>
<evidence type="ECO:0000256" key="3">
    <source>
        <dbReference type="ARBA" id="ARBA00022729"/>
    </source>
</evidence>
<dbReference type="RefSeq" id="WP_051738056.1">
    <property type="nucleotide sequence ID" value="NZ_BAAAUZ010000064.1"/>
</dbReference>
<evidence type="ECO:0000313" key="5">
    <source>
        <dbReference type="EMBL" id="GLL14030.1"/>
    </source>
</evidence>
<dbReference type="Pfam" id="PF13407">
    <property type="entry name" value="Peripla_BP_4"/>
    <property type="match status" value="1"/>
</dbReference>
<sequence>MALTCGLAGCSAGAEVATGDVSDAGLKAAQALVAEATVLSATDLPLPSEPVARQKLRVFVVSPNASNPYSTLMVQSFQEAAGVMGWELSPAYDAASSATKGAGFIRQAVQEGYNAIYYPSMQVDALRGPVQEALAAGLTIACPDCAPQQLGDSFITPTTDNAEIGRRLAAHAITTLQGKGTILTYPDPEYSTITQRFEAFDEYIAQNCPACTVKPTQFTAASLAQPGPPVWASALSTNPPGTVDLAVAPFAVASRLFATTQQSRGRSDIKIMDTGNSDVQQLDLLATKSLPYIGSTAVPEQYEAWASVDLIARVRAGQPLYDVTKLPSVLATPDNAVQFKSGSAEPDIDYKTRFTELWR</sequence>
<dbReference type="SUPFAM" id="SSF53822">
    <property type="entry name" value="Periplasmic binding protein-like I"/>
    <property type="match status" value="1"/>
</dbReference>
<feature type="domain" description="Periplasmic binding protein" evidence="4">
    <location>
        <begin position="59"/>
        <end position="318"/>
    </location>
</feature>
<dbReference type="GO" id="GO:0030246">
    <property type="term" value="F:carbohydrate binding"/>
    <property type="evidence" value="ECO:0007669"/>
    <property type="project" value="UniProtKB-ARBA"/>
</dbReference>
<dbReference type="InterPro" id="IPR025997">
    <property type="entry name" value="SBP_2_dom"/>
</dbReference>
<evidence type="ECO:0000256" key="1">
    <source>
        <dbReference type="ARBA" id="ARBA00004196"/>
    </source>
</evidence>
<evidence type="ECO:0000256" key="2">
    <source>
        <dbReference type="ARBA" id="ARBA00007639"/>
    </source>
</evidence>
<comment type="caution">
    <text evidence="5">The sequence shown here is derived from an EMBL/GenBank/DDBJ whole genome shotgun (WGS) entry which is preliminary data.</text>
</comment>
<dbReference type="Gene3D" id="3.40.50.2300">
    <property type="match status" value="2"/>
</dbReference>
<comment type="similarity">
    <text evidence="2">Belongs to the bacterial solute-binding protein 2 family.</text>
</comment>
<dbReference type="PANTHER" id="PTHR46847">
    <property type="entry name" value="D-ALLOSE-BINDING PERIPLASMIC PROTEIN-RELATED"/>
    <property type="match status" value="1"/>
</dbReference>
<evidence type="ECO:0000259" key="4">
    <source>
        <dbReference type="Pfam" id="PF13407"/>
    </source>
</evidence>
<reference evidence="5" key="1">
    <citation type="journal article" date="2014" name="Int. J. Syst. Evol. Microbiol.">
        <title>Complete genome sequence of Corynebacterium casei LMG S-19264T (=DSM 44701T), isolated from a smear-ripened cheese.</title>
        <authorList>
            <consortium name="US DOE Joint Genome Institute (JGI-PGF)"/>
            <person name="Walter F."/>
            <person name="Albersmeier A."/>
            <person name="Kalinowski J."/>
            <person name="Ruckert C."/>
        </authorList>
    </citation>
    <scope>NUCLEOTIDE SEQUENCE</scope>
    <source>
        <strain evidence="5">VKM Ac-1069</strain>
    </source>
</reference>
<dbReference type="EMBL" id="BSFQ01000027">
    <property type="protein sequence ID" value="GLL14030.1"/>
    <property type="molecule type" value="Genomic_DNA"/>
</dbReference>
<gene>
    <name evidence="5" type="ORF">GCM10017577_51750</name>
</gene>
<name>A0A9W6L8U6_9PSEU</name>
<reference evidence="5" key="2">
    <citation type="submission" date="2023-01" db="EMBL/GenBank/DDBJ databases">
        <authorList>
            <person name="Sun Q."/>
            <person name="Evtushenko L."/>
        </authorList>
    </citation>
    <scope>NUCLEOTIDE SEQUENCE</scope>
    <source>
        <strain evidence="5">VKM Ac-1069</strain>
    </source>
</reference>
<dbReference type="InterPro" id="IPR028082">
    <property type="entry name" value="Peripla_BP_I"/>
</dbReference>
<dbReference type="PANTHER" id="PTHR46847:SF1">
    <property type="entry name" value="D-ALLOSE-BINDING PERIPLASMIC PROTEIN-RELATED"/>
    <property type="match status" value="1"/>
</dbReference>
<evidence type="ECO:0000313" key="6">
    <source>
        <dbReference type="Proteomes" id="UP001143463"/>
    </source>
</evidence>
<dbReference type="GO" id="GO:0030313">
    <property type="term" value="C:cell envelope"/>
    <property type="evidence" value="ECO:0007669"/>
    <property type="project" value="UniProtKB-SubCell"/>
</dbReference>
<keyword evidence="6" id="KW-1185">Reference proteome</keyword>